<dbReference type="PANTHER" id="PTHR13677:SF0">
    <property type="entry name" value="LD41638P"/>
    <property type="match status" value="1"/>
</dbReference>
<evidence type="ECO:0000259" key="2">
    <source>
        <dbReference type="PROSITE" id="PS50211"/>
    </source>
</evidence>
<dbReference type="GO" id="GO:0005085">
    <property type="term" value="F:guanyl-nucleotide exchange factor activity"/>
    <property type="evidence" value="ECO:0007669"/>
    <property type="project" value="InterPro"/>
</dbReference>
<gene>
    <name evidence="3" type="ORF">BJ085DRAFT_7708</name>
</gene>
<dbReference type="STRING" id="215637.A0A4P9ZLN4"/>
<dbReference type="GO" id="GO:0055037">
    <property type="term" value="C:recycling endosome"/>
    <property type="evidence" value="ECO:0007669"/>
    <property type="project" value="TreeGrafter"/>
</dbReference>
<dbReference type="PROSITE" id="PS50211">
    <property type="entry name" value="DENN"/>
    <property type="match status" value="1"/>
</dbReference>
<keyword evidence="4" id="KW-1185">Reference proteome</keyword>
<accession>A0A4P9ZLN4</accession>
<name>A0A4P9ZLN4_9FUNG</name>
<protein>
    <recommendedName>
        <fullName evidence="2">UDENN domain-containing protein</fullName>
    </recommendedName>
</protein>
<comment type="similarity">
    <text evidence="1">Belongs to the DENND6 family.</text>
</comment>
<evidence type="ECO:0000313" key="3">
    <source>
        <dbReference type="EMBL" id="RKP34008.1"/>
    </source>
</evidence>
<feature type="non-terminal residue" evidence="3">
    <location>
        <position position="419"/>
    </location>
</feature>
<feature type="domain" description="UDENN" evidence="2">
    <location>
        <begin position="1"/>
        <end position="419"/>
    </location>
</feature>
<dbReference type="InterPro" id="IPR037516">
    <property type="entry name" value="Tripartite_DENN"/>
</dbReference>
<organism evidence="3 4">
    <name type="scientific">Dimargaris cristalligena</name>
    <dbReference type="NCBI Taxonomy" id="215637"/>
    <lineage>
        <taxon>Eukaryota</taxon>
        <taxon>Fungi</taxon>
        <taxon>Fungi incertae sedis</taxon>
        <taxon>Zoopagomycota</taxon>
        <taxon>Kickxellomycotina</taxon>
        <taxon>Dimargaritomycetes</taxon>
        <taxon>Dimargaritales</taxon>
        <taxon>Dimargaritaceae</taxon>
        <taxon>Dimargaris</taxon>
    </lineage>
</organism>
<dbReference type="EMBL" id="ML003407">
    <property type="protein sequence ID" value="RKP34008.1"/>
    <property type="molecule type" value="Genomic_DNA"/>
</dbReference>
<dbReference type="PANTHER" id="PTHR13677">
    <property type="entry name" value="LD41638P"/>
    <property type="match status" value="1"/>
</dbReference>
<dbReference type="Proteomes" id="UP000268162">
    <property type="component" value="Unassembled WGS sequence"/>
</dbReference>
<evidence type="ECO:0000256" key="1">
    <source>
        <dbReference type="ARBA" id="ARBA00007159"/>
    </source>
</evidence>
<reference evidence="4" key="1">
    <citation type="journal article" date="2018" name="Nat. Microbiol.">
        <title>Leveraging single-cell genomics to expand the fungal tree of life.</title>
        <authorList>
            <person name="Ahrendt S.R."/>
            <person name="Quandt C.A."/>
            <person name="Ciobanu D."/>
            <person name="Clum A."/>
            <person name="Salamov A."/>
            <person name="Andreopoulos B."/>
            <person name="Cheng J.F."/>
            <person name="Woyke T."/>
            <person name="Pelin A."/>
            <person name="Henrissat B."/>
            <person name="Reynolds N.K."/>
            <person name="Benny G.L."/>
            <person name="Smith M.E."/>
            <person name="James T.Y."/>
            <person name="Grigoriev I.V."/>
        </authorList>
    </citation>
    <scope>NUCLEOTIDE SEQUENCE [LARGE SCALE GENOMIC DNA]</scope>
    <source>
        <strain evidence="4">RSA 468</strain>
    </source>
</reference>
<feature type="non-terminal residue" evidence="3">
    <location>
        <position position="1"/>
    </location>
</feature>
<dbReference type="AlphaFoldDB" id="A0A4P9ZLN4"/>
<sequence>EEAKIIAFSSFPDSAICDLCEIVYTFRGRSLGSSPPSHSRSADLGPAAADSSFYYAYVFFRQKKDPFLKRGCFQKSLVLISPLPYHGLFTKIVRLLGPPYFELGHSILETAAHSIGTDWPSPARSTIDPPPQSGAGPLVDLPFLGSTLQVELPPPSGHQLLETCAFDMSRLDPSHQILATVQIDGLFSAFEHSLEDLWKCWELMMVGEPLVVMADSPAECSQAVLALVDLIQPITYCGDVRPYFTIQDAEFKSYVSKTRIPPNASNVLASLQIQSPQWLSNETHRSGLQTKWKSVVGKDRALLAKITTAAEAGYTSSYILNNILRRHFLDLTEKFLAPLNRYFSTLIPKTNPLLHNNLTNRPYSQQPQPQPQQLRLQLKPFNQEDFLKSLHAHGSQIPLRNSFGSNVDYIVFYRQFLTC</sequence>
<proteinExistence type="inferred from homology"/>
<evidence type="ECO:0000313" key="4">
    <source>
        <dbReference type="Proteomes" id="UP000268162"/>
    </source>
</evidence>
<dbReference type="InterPro" id="IPR024224">
    <property type="entry name" value="DENND6"/>
</dbReference>